<sequence length="24" mass="2913">MLTLIMSSKIYNAKIRLSDKYYFL</sequence>
<dbReference type="EMBL" id="GBXM01108559">
    <property type="protein sequence ID" value="JAH00018.1"/>
    <property type="molecule type" value="Transcribed_RNA"/>
</dbReference>
<accession>A0A0E9P826</accession>
<evidence type="ECO:0000313" key="1">
    <source>
        <dbReference type="EMBL" id="JAH00018.1"/>
    </source>
</evidence>
<name>A0A0E9P826_ANGAN</name>
<reference evidence="1" key="1">
    <citation type="submission" date="2014-11" db="EMBL/GenBank/DDBJ databases">
        <authorList>
            <person name="Amaro Gonzalez C."/>
        </authorList>
    </citation>
    <scope>NUCLEOTIDE SEQUENCE</scope>
</reference>
<protein>
    <submittedName>
        <fullName evidence="1">Uncharacterized protein</fullName>
    </submittedName>
</protein>
<reference evidence="1" key="2">
    <citation type="journal article" date="2015" name="Fish Shellfish Immunol.">
        <title>Early steps in the European eel (Anguilla anguilla)-Vibrio vulnificus interaction in the gills: Role of the RtxA13 toxin.</title>
        <authorList>
            <person name="Callol A."/>
            <person name="Pajuelo D."/>
            <person name="Ebbesson L."/>
            <person name="Teles M."/>
            <person name="MacKenzie S."/>
            <person name="Amaro C."/>
        </authorList>
    </citation>
    <scope>NUCLEOTIDE SEQUENCE</scope>
</reference>
<dbReference type="AlphaFoldDB" id="A0A0E9P826"/>
<proteinExistence type="predicted"/>
<organism evidence="1">
    <name type="scientific">Anguilla anguilla</name>
    <name type="common">European freshwater eel</name>
    <name type="synonym">Muraena anguilla</name>
    <dbReference type="NCBI Taxonomy" id="7936"/>
    <lineage>
        <taxon>Eukaryota</taxon>
        <taxon>Metazoa</taxon>
        <taxon>Chordata</taxon>
        <taxon>Craniata</taxon>
        <taxon>Vertebrata</taxon>
        <taxon>Euteleostomi</taxon>
        <taxon>Actinopterygii</taxon>
        <taxon>Neopterygii</taxon>
        <taxon>Teleostei</taxon>
        <taxon>Anguilliformes</taxon>
        <taxon>Anguillidae</taxon>
        <taxon>Anguilla</taxon>
    </lineage>
</organism>